<evidence type="ECO:0000256" key="3">
    <source>
        <dbReference type="ARBA" id="ARBA00022695"/>
    </source>
</evidence>
<evidence type="ECO:0000256" key="1">
    <source>
        <dbReference type="ARBA" id="ARBA00022670"/>
    </source>
</evidence>
<dbReference type="GO" id="GO:0006508">
    <property type="term" value="P:proteolysis"/>
    <property type="evidence" value="ECO:0007669"/>
    <property type="project" value="UniProtKB-KW"/>
</dbReference>
<evidence type="ECO:0000256" key="2">
    <source>
        <dbReference type="ARBA" id="ARBA00022679"/>
    </source>
</evidence>
<evidence type="ECO:0000256" key="7">
    <source>
        <dbReference type="ARBA" id="ARBA00022918"/>
    </source>
</evidence>
<evidence type="ECO:0000313" key="10">
    <source>
        <dbReference type="Proteomes" id="UP001054821"/>
    </source>
</evidence>
<proteinExistence type="predicted"/>
<accession>A0AAD4WIZ1</accession>
<dbReference type="PROSITE" id="PS50878">
    <property type="entry name" value="RT_POL"/>
    <property type="match status" value="1"/>
</dbReference>
<dbReference type="InterPro" id="IPR043502">
    <property type="entry name" value="DNA/RNA_pol_sf"/>
</dbReference>
<dbReference type="FunFam" id="3.10.10.10:FF:000007">
    <property type="entry name" value="Retrovirus-related Pol polyprotein from transposon 17.6-like Protein"/>
    <property type="match status" value="1"/>
</dbReference>
<dbReference type="AlphaFoldDB" id="A0AAD4WIZ1"/>
<evidence type="ECO:0000256" key="4">
    <source>
        <dbReference type="ARBA" id="ARBA00022722"/>
    </source>
</evidence>
<organism evidence="9 10">
    <name type="scientific">Prunus dulcis</name>
    <name type="common">Almond</name>
    <name type="synonym">Amygdalus dulcis</name>
    <dbReference type="NCBI Taxonomy" id="3755"/>
    <lineage>
        <taxon>Eukaryota</taxon>
        <taxon>Viridiplantae</taxon>
        <taxon>Streptophyta</taxon>
        <taxon>Embryophyta</taxon>
        <taxon>Tracheophyta</taxon>
        <taxon>Spermatophyta</taxon>
        <taxon>Magnoliopsida</taxon>
        <taxon>eudicotyledons</taxon>
        <taxon>Gunneridae</taxon>
        <taxon>Pentapetalae</taxon>
        <taxon>rosids</taxon>
        <taxon>fabids</taxon>
        <taxon>Rosales</taxon>
        <taxon>Rosaceae</taxon>
        <taxon>Amygdaloideae</taxon>
        <taxon>Amygdaleae</taxon>
        <taxon>Prunus</taxon>
    </lineage>
</organism>
<protein>
    <recommendedName>
        <fullName evidence="8">Reverse transcriptase domain-containing protein</fullName>
    </recommendedName>
</protein>
<keyword evidence="5" id="KW-0255">Endonuclease</keyword>
<dbReference type="EMBL" id="JAJFAZ020000002">
    <property type="protein sequence ID" value="KAI5344006.1"/>
    <property type="molecule type" value="Genomic_DNA"/>
</dbReference>
<comment type="caution">
    <text evidence="9">The sequence shown here is derived from an EMBL/GenBank/DDBJ whole genome shotgun (WGS) entry which is preliminary data.</text>
</comment>
<keyword evidence="4" id="KW-0540">Nuclease</keyword>
<keyword evidence="6" id="KW-0378">Hydrolase</keyword>
<dbReference type="GO" id="GO:0008233">
    <property type="term" value="F:peptidase activity"/>
    <property type="evidence" value="ECO:0007669"/>
    <property type="project" value="UniProtKB-KW"/>
</dbReference>
<dbReference type="CDD" id="cd01647">
    <property type="entry name" value="RT_LTR"/>
    <property type="match status" value="1"/>
</dbReference>
<dbReference type="InterPro" id="IPR000477">
    <property type="entry name" value="RT_dom"/>
</dbReference>
<dbReference type="Proteomes" id="UP001054821">
    <property type="component" value="Chromosome 2"/>
</dbReference>
<keyword evidence="3" id="KW-0548">Nucleotidyltransferase</keyword>
<feature type="domain" description="Reverse transcriptase" evidence="8">
    <location>
        <begin position="1"/>
        <end position="154"/>
    </location>
</feature>
<gene>
    <name evidence="9" type="ORF">L3X38_011883</name>
</gene>
<dbReference type="PANTHER" id="PTHR24559:SF444">
    <property type="entry name" value="REVERSE TRANSCRIPTASE DOMAIN-CONTAINING PROTEIN"/>
    <property type="match status" value="1"/>
</dbReference>
<evidence type="ECO:0000259" key="8">
    <source>
        <dbReference type="PROSITE" id="PS50878"/>
    </source>
</evidence>
<keyword evidence="7" id="KW-0695">RNA-directed DNA polymerase</keyword>
<evidence type="ECO:0000256" key="6">
    <source>
        <dbReference type="ARBA" id="ARBA00022801"/>
    </source>
</evidence>
<dbReference type="PANTHER" id="PTHR24559">
    <property type="entry name" value="TRANSPOSON TY3-I GAG-POL POLYPROTEIN"/>
    <property type="match status" value="1"/>
</dbReference>
<evidence type="ECO:0000256" key="5">
    <source>
        <dbReference type="ARBA" id="ARBA00022759"/>
    </source>
</evidence>
<dbReference type="InterPro" id="IPR041577">
    <property type="entry name" value="RT_RNaseH_2"/>
</dbReference>
<name>A0AAD4WIZ1_PRUDU</name>
<dbReference type="SUPFAM" id="SSF56672">
    <property type="entry name" value="DNA/RNA polymerases"/>
    <property type="match status" value="1"/>
</dbReference>
<dbReference type="Gene3D" id="3.30.70.270">
    <property type="match status" value="2"/>
</dbReference>
<dbReference type="Pfam" id="PF00078">
    <property type="entry name" value="RVT_1"/>
    <property type="match status" value="1"/>
</dbReference>
<sequence>MRLCIDYRQLNKVTVRNKYPLPYIDNFFDQLKSAKVFSKMDLRSCYHQLWIREEDVPKTAFQMRYGHYEFLVMPFGLPNAPAAFMDLMNRVFRHYLDRFVIVFIDDILVYYKSQKAHMKHLEIVLRTLRRKQLYAKFTKFQFWLDRVSFLGHIIYVEGIYVDPQKVEAVVNWPRPTNVTEVRSFLGLAGYYCRFVEESFNELKTKLTTAPVLTLPDDSGNFVIYGDASRQGLGCVLMQLGKISMDHKSLKYLFTQKELNLRQRRCLELIKDSDCTIEHHLGRANVVADALSRKSSGSVAHLQGRYHPLLIEFRKLRV</sequence>
<dbReference type="InterPro" id="IPR053134">
    <property type="entry name" value="RNA-dir_DNA_polymerase"/>
</dbReference>
<dbReference type="GO" id="GO:0004519">
    <property type="term" value="F:endonuclease activity"/>
    <property type="evidence" value="ECO:0007669"/>
    <property type="project" value="UniProtKB-KW"/>
</dbReference>
<dbReference type="Gene3D" id="3.10.10.10">
    <property type="entry name" value="HIV Type 1 Reverse Transcriptase, subunit A, domain 1"/>
    <property type="match status" value="1"/>
</dbReference>
<evidence type="ECO:0000313" key="9">
    <source>
        <dbReference type="EMBL" id="KAI5344006.1"/>
    </source>
</evidence>
<keyword evidence="10" id="KW-1185">Reference proteome</keyword>
<dbReference type="GO" id="GO:0003964">
    <property type="term" value="F:RNA-directed DNA polymerase activity"/>
    <property type="evidence" value="ECO:0007669"/>
    <property type="project" value="UniProtKB-KW"/>
</dbReference>
<keyword evidence="1" id="KW-0645">Protease</keyword>
<keyword evidence="2" id="KW-0808">Transferase</keyword>
<reference evidence="9 10" key="1">
    <citation type="journal article" date="2022" name="G3 (Bethesda)">
        <title>Whole-genome sequence and methylome profiling of the almond [Prunus dulcis (Mill.) D.A. Webb] cultivar 'Nonpareil'.</title>
        <authorList>
            <person name="D'Amico-Willman K.M."/>
            <person name="Ouma W.Z."/>
            <person name="Meulia T."/>
            <person name="Sideli G.M."/>
            <person name="Gradziel T.M."/>
            <person name="Fresnedo-Ramirez J."/>
        </authorList>
    </citation>
    <scope>NUCLEOTIDE SEQUENCE [LARGE SCALE GENOMIC DNA]</scope>
    <source>
        <strain evidence="9">Clone GOH B32 T37-40</strain>
    </source>
</reference>
<dbReference type="Pfam" id="PF17919">
    <property type="entry name" value="RT_RNaseH_2"/>
    <property type="match status" value="1"/>
</dbReference>
<dbReference type="InterPro" id="IPR043128">
    <property type="entry name" value="Rev_trsase/Diguanyl_cyclase"/>
</dbReference>